<dbReference type="InterPro" id="IPR010982">
    <property type="entry name" value="Lambda_DNA-bd_dom_sf"/>
</dbReference>
<dbReference type="RefSeq" id="WP_369868814.1">
    <property type="nucleotide sequence ID" value="NZ_JBGFFE010000007.1"/>
</dbReference>
<evidence type="ECO:0000259" key="1">
    <source>
        <dbReference type="PROSITE" id="PS50943"/>
    </source>
</evidence>
<dbReference type="EMBL" id="JBGFFE010000007">
    <property type="protein sequence ID" value="MEY8763415.1"/>
    <property type="molecule type" value="Genomic_DNA"/>
</dbReference>
<keyword evidence="3" id="KW-1185">Reference proteome</keyword>
<comment type="caution">
    <text evidence="2">The sequence shown here is derived from an EMBL/GenBank/DDBJ whole genome shotgun (WGS) entry which is preliminary data.</text>
</comment>
<reference evidence="2 3" key="1">
    <citation type="submission" date="2024-08" db="EMBL/GenBank/DDBJ databases">
        <title>Clostridium lapicellarii sp. nov., and Clostridium renhuaiense sp. nov., two species isolated from the mud in a fermentation cellar used for producing sauce-flavour Chinese liquors.</title>
        <authorList>
            <person name="Yang F."/>
            <person name="Wang H."/>
            <person name="Chen L.Q."/>
            <person name="Zhou N."/>
            <person name="Lu J.J."/>
            <person name="Pu X.X."/>
            <person name="Wan B."/>
            <person name="Wang L."/>
            <person name="Liu S.J."/>
        </authorList>
    </citation>
    <scope>NUCLEOTIDE SEQUENCE [LARGE SCALE GENOMIC DNA]</scope>
    <source>
        <strain evidence="2 3">MT-113</strain>
    </source>
</reference>
<protein>
    <submittedName>
        <fullName evidence="2">Helix-turn-helix transcriptional regulator</fullName>
    </submittedName>
</protein>
<dbReference type="Proteomes" id="UP001565220">
    <property type="component" value="Unassembled WGS sequence"/>
</dbReference>
<dbReference type="SMART" id="SM00530">
    <property type="entry name" value="HTH_XRE"/>
    <property type="match status" value="1"/>
</dbReference>
<sequence>MNDLLDNITWNKKLAVLRVLKGWTQVEAAEKCNTNQKVYWNWETGNAYPRKNSRAAIARAFETTEDEIFKEVN</sequence>
<dbReference type="SUPFAM" id="SSF47413">
    <property type="entry name" value="lambda repressor-like DNA-binding domains"/>
    <property type="match status" value="1"/>
</dbReference>
<dbReference type="CDD" id="cd00093">
    <property type="entry name" value="HTH_XRE"/>
    <property type="match status" value="1"/>
</dbReference>
<dbReference type="Pfam" id="PF01381">
    <property type="entry name" value="HTH_3"/>
    <property type="match status" value="1"/>
</dbReference>
<name>A0ABV4DY42_9CLOT</name>
<feature type="domain" description="HTH cro/C1-type" evidence="1">
    <location>
        <begin position="14"/>
        <end position="68"/>
    </location>
</feature>
<gene>
    <name evidence="2" type="ORF">AB8S09_07135</name>
</gene>
<accession>A0ABV4DY42</accession>
<dbReference type="InterPro" id="IPR001387">
    <property type="entry name" value="Cro/C1-type_HTH"/>
</dbReference>
<evidence type="ECO:0000313" key="2">
    <source>
        <dbReference type="EMBL" id="MEY8763415.1"/>
    </source>
</evidence>
<evidence type="ECO:0000313" key="3">
    <source>
        <dbReference type="Proteomes" id="UP001565220"/>
    </source>
</evidence>
<dbReference type="PROSITE" id="PS50943">
    <property type="entry name" value="HTH_CROC1"/>
    <property type="match status" value="1"/>
</dbReference>
<organism evidence="2 3">
    <name type="scientific">Clostridium lapidicellarium</name>
    <dbReference type="NCBI Taxonomy" id="3240931"/>
    <lineage>
        <taxon>Bacteria</taxon>
        <taxon>Bacillati</taxon>
        <taxon>Bacillota</taxon>
        <taxon>Clostridia</taxon>
        <taxon>Eubacteriales</taxon>
        <taxon>Clostridiaceae</taxon>
        <taxon>Clostridium</taxon>
    </lineage>
</organism>
<proteinExistence type="predicted"/>
<dbReference type="Gene3D" id="1.10.260.40">
    <property type="entry name" value="lambda repressor-like DNA-binding domains"/>
    <property type="match status" value="1"/>
</dbReference>